<protein>
    <submittedName>
        <fullName evidence="3">YdcF family protein</fullName>
    </submittedName>
</protein>
<keyword evidence="1" id="KW-1133">Transmembrane helix</keyword>
<dbReference type="InterPro" id="IPR003848">
    <property type="entry name" value="DUF218"/>
</dbReference>
<dbReference type="AlphaFoldDB" id="A0A5C4YBH7"/>
<proteinExistence type="predicted"/>
<evidence type="ECO:0000256" key="1">
    <source>
        <dbReference type="SAM" id="Phobius"/>
    </source>
</evidence>
<dbReference type="Proteomes" id="UP000313988">
    <property type="component" value="Unassembled WGS sequence"/>
</dbReference>
<feature type="transmembrane region" description="Helical" evidence="1">
    <location>
        <begin position="26"/>
        <end position="48"/>
    </location>
</feature>
<dbReference type="GO" id="GO:0043164">
    <property type="term" value="P:Gram-negative-bacterium-type cell wall biogenesis"/>
    <property type="evidence" value="ECO:0007669"/>
    <property type="project" value="TreeGrafter"/>
</dbReference>
<comment type="caution">
    <text evidence="3">The sequence shown here is derived from an EMBL/GenBank/DDBJ whole genome shotgun (WGS) entry which is preliminary data.</text>
</comment>
<dbReference type="PANTHER" id="PTHR30336">
    <property type="entry name" value="INNER MEMBRANE PROTEIN, PROBABLE PERMEASE"/>
    <property type="match status" value="1"/>
</dbReference>
<dbReference type="InterPro" id="IPR051599">
    <property type="entry name" value="Cell_Envelope_Assoc"/>
</dbReference>
<dbReference type="Gene3D" id="3.40.50.620">
    <property type="entry name" value="HUPs"/>
    <property type="match status" value="1"/>
</dbReference>
<dbReference type="EMBL" id="VDMO01000003">
    <property type="protein sequence ID" value="TNM72481.1"/>
    <property type="molecule type" value="Genomic_DNA"/>
</dbReference>
<feature type="domain" description="DUF218" evidence="2">
    <location>
        <begin position="114"/>
        <end position="275"/>
    </location>
</feature>
<dbReference type="CDD" id="cd06259">
    <property type="entry name" value="YdcF-like"/>
    <property type="match status" value="1"/>
</dbReference>
<dbReference type="InterPro" id="IPR014729">
    <property type="entry name" value="Rossmann-like_a/b/a_fold"/>
</dbReference>
<keyword evidence="1" id="KW-0472">Membrane</keyword>
<keyword evidence="1" id="KW-0812">Transmembrane</keyword>
<accession>A0A5C4YBH7</accession>
<dbReference type="Pfam" id="PF02698">
    <property type="entry name" value="DUF218"/>
    <property type="match status" value="1"/>
</dbReference>
<feature type="transmembrane region" description="Helical" evidence="1">
    <location>
        <begin position="55"/>
        <end position="73"/>
    </location>
</feature>
<evidence type="ECO:0000313" key="4">
    <source>
        <dbReference type="Proteomes" id="UP000313988"/>
    </source>
</evidence>
<organism evidence="3 4">
    <name type="scientific">Deinococcus radiopugnans ATCC 19172</name>
    <dbReference type="NCBI Taxonomy" id="585398"/>
    <lineage>
        <taxon>Bacteria</taxon>
        <taxon>Thermotogati</taxon>
        <taxon>Deinococcota</taxon>
        <taxon>Deinococci</taxon>
        <taxon>Deinococcales</taxon>
        <taxon>Deinococcaceae</taxon>
        <taxon>Deinococcus</taxon>
    </lineage>
</organism>
<dbReference type="OrthoDB" id="9809813at2"/>
<feature type="transmembrane region" description="Helical" evidence="1">
    <location>
        <begin position="79"/>
        <end position="97"/>
    </location>
</feature>
<dbReference type="GO" id="GO:0005886">
    <property type="term" value="C:plasma membrane"/>
    <property type="evidence" value="ECO:0007669"/>
    <property type="project" value="TreeGrafter"/>
</dbReference>
<dbReference type="GO" id="GO:0000270">
    <property type="term" value="P:peptidoglycan metabolic process"/>
    <property type="evidence" value="ECO:0007669"/>
    <property type="project" value="TreeGrafter"/>
</dbReference>
<name>A0A5C4YBH7_9DEIO</name>
<dbReference type="PANTHER" id="PTHR30336:SF4">
    <property type="entry name" value="ENVELOPE BIOGENESIS FACTOR ELYC"/>
    <property type="match status" value="1"/>
</dbReference>
<evidence type="ECO:0000259" key="2">
    <source>
        <dbReference type="Pfam" id="PF02698"/>
    </source>
</evidence>
<sequence>MAARGGLTRLGVGRGTLRLRSGGPTALGGVPGGAAIGAALGTLAAFLGEVRAPESLLLLLTVAGGLAGAFPLGRRVLHWGAGLLSLLLALCLLTPVLRGPLNALSLEQRPQTADAIVILGGGVQCGTRGLAASSQTRLLAGLELWRAGYAPVVTVSEQSDLFSATCPKMSVIEREKIRKLYPQHGPQVLTLRNVTTTRDEAARVRDLAQQRNWTRVLLVTSPSHSRRAAGMFAAQLDARGVSVISVPAPETRFDATLPLPSDRLYALQVVLYEWLSRAKQGVGGTPER</sequence>
<gene>
    <name evidence="3" type="ORF">FHR04_04160</name>
</gene>
<reference evidence="3 4" key="1">
    <citation type="submission" date="2019-06" db="EMBL/GenBank/DDBJ databases">
        <title>Genome sequence of Deinococcus radiopugnans ATCC 19172.</title>
        <authorList>
            <person name="Maclea K.S."/>
            <person name="Maynard C.R."/>
        </authorList>
    </citation>
    <scope>NUCLEOTIDE SEQUENCE [LARGE SCALE GENOMIC DNA]</scope>
    <source>
        <strain evidence="3 4">ATCC 19172</strain>
    </source>
</reference>
<evidence type="ECO:0000313" key="3">
    <source>
        <dbReference type="EMBL" id="TNM72481.1"/>
    </source>
</evidence>